<accession>A0ABQ5J823</accession>
<keyword evidence="2" id="KW-1185">Reference proteome</keyword>
<dbReference type="GO" id="GO:0003964">
    <property type="term" value="F:RNA-directed DNA polymerase activity"/>
    <property type="evidence" value="ECO:0007669"/>
    <property type="project" value="UniProtKB-KW"/>
</dbReference>
<evidence type="ECO:0000313" key="2">
    <source>
        <dbReference type="Proteomes" id="UP001151760"/>
    </source>
</evidence>
<dbReference type="PANTHER" id="PTHR47150:SF5">
    <property type="entry name" value="OS07G0546750 PROTEIN"/>
    <property type="match status" value="1"/>
</dbReference>
<keyword evidence="1" id="KW-0695">RNA-directed DNA polymerase</keyword>
<protein>
    <submittedName>
        <fullName evidence="1">Reverse transcriptase domain-containing protein</fullName>
    </submittedName>
</protein>
<gene>
    <name evidence="1" type="ORF">Tco_1125112</name>
</gene>
<dbReference type="InterPro" id="IPR006912">
    <property type="entry name" value="Harbinger_derived_prot"/>
</dbReference>
<comment type="caution">
    <text evidence="1">The sequence shown here is derived from an EMBL/GenBank/DDBJ whole genome shotgun (WGS) entry which is preliminary data.</text>
</comment>
<sequence length="371" mass="44355">MDPNQIDDERNNFFEVDDETDVWFMMKAYEYNQRLEEEQNQPRLIRNPIHRDREDGERRLMADYFDDYCKYPLYYFRRRYRMSRKLFLNIVEGIKSYVVDPLSKHFKFLTHRPDTTGQMSMIVIMKCTSAIRQLAYGNTPHAFDEYLQMGEHTARNCLDNFNKCIFDLYMSKYLRKLTLADVEKMHDAHENILGFPGMLGSIGCMHWEWKNYAKSWEGQYACANNDINVLDNSPLFDDLLDDIAHVALFVVNDAGFEKGYYFADGIYPQWETFVKSFSVANDEKHSFFKRQQESLRKDVERAFGVLQGHWGIIQQPARQYHVNKIRRIMYSSIIMHNMILEDQKIVFSDWNEMYANPIRNMQCTWIERCDV</sequence>
<dbReference type="Proteomes" id="UP001151760">
    <property type="component" value="Unassembled WGS sequence"/>
</dbReference>
<name>A0ABQ5J823_9ASTR</name>
<dbReference type="PANTHER" id="PTHR47150">
    <property type="entry name" value="OS12G0169200 PROTEIN"/>
    <property type="match status" value="1"/>
</dbReference>
<dbReference type="EMBL" id="BQNB010021656">
    <property type="protein sequence ID" value="GJU08682.1"/>
    <property type="molecule type" value="Genomic_DNA"/>
</dbReference>
<organism evidence="1 2">
    <name type="scientific">Tanacetum coccineum</name>
    <dbReference type="NCBI Taxonomy" id="301880"/>
    <lineage>
        <taxon>Eukaryota</taxon>
        <taxon>Viridiplantae</taxon>
        <taxon>Streptophyta</taxon>
        <taxon>Embryophyta</taxon>
        <taxon>Tracheophyta</taxon>
        <taxon>Spermatophyta</taxon>
        <taxon>Magnoliopsida</taxon>
        <taxon>eudicotyledons</taxon>
        <taxon>Gunneridae</taxon>
        <taxon>Pentapetalae</taxon>
        <taxon>asterids</taxon>
        <taxon>campanulids</taxon>
        <taxon>Asterales</taxon>
        <taxon>Asteraceae</taxon>
        <taxon>Asteroideae</taxon>
        <taxon>Anthemideae</taxon>
        <taxon>Anthemidinae</taxon>
        <taxon>Tanacetum</taxon>
    </lineage>
</organism>
<evidence type="ECO:0000313" key="1">
    <source>
        <dbReference type="EMBL" id="GJU08682.1"/>
    </source>
</evidence>
<reference evidence="1" key="1">
    <citation type="journal article" date="2022" name="Int. J. Mol. Sci.">
        <title>Draft Genome of Tanacetum Coccineum: Genomic Comparison of Closely Related Tanacetum-Family Plants.</title>
        <authorList>
            <person name="Yamashiro T."/>
            <person name="Shiraishi A."/>
            <person name="Nakayama K."/>
            <person name="Satake H."/>
        </authorList>
    </citation>
    <scope>NUCLEOTIDE SEQUENCE</scope>
</reference>
<proteinExistence type="predicted"/>
<keyword evidence="1" id="KW-0808">Transferase</keyword>
<keyword evidence="1" id="KW-0548">Nucleotidyltransferase</keyword>
<dbReference type="Pfam" id="PF04827">
    <property type="entry name" value="Plant_tran"/>
    <property type="match status" value="2"/>
</dbReference>
<reference evidence="1" key="2">
    <citation type="submission" date="2022-01" db="EMBL/GenBank/DDBJ databases">
        <authorList>
            <person name="Yamashiro T."/>
            <person name="Shiraishi A."/>
            <person name="Satake H."/>
            <person name="Nakayama K."/>
        </authorList>
    </citation>
    <scope>NUCLEOTIDE SEQUENCE</scope>
</reference>